<feature type="domain" description="SnoaL-like" evidence="2">
    <location>
        <begin position="33"/>
        <end position="117"/>
    </location>
</feature>
<dbReference type="SUPFAM" id="SSF54427">
    <property type="entry name" value="NTF2-like"/>
    <property type="match status" value="1"/>
</dbReference>
<proteinExistence type="predicted"/>
<dbReference type="Proteomes" id="UP000651728">
    <property type="component" value="Unassembled WGS sequence"/>
</dbReference>
<dbReference type="InterPro" id="IPR037401">
    <property type="entry name" value="SnoaL-like"/>
</dbReference>
<accession>A0ABQ4FCY3</accession>
<gene>
    <name evidence="3" type="ORF">Mam01_28390</name>
</gene>
<protein>
    <recommendedName>
        <fullName evidence="2">SnoaL-like domain-containing protein</fullName>
    </recommendedName>
</protein>
<reference evidence="3 4" key="1">
    <citation type="submission" date="2021-01" db="EMBL/GenBank/DDBJ databases">
        <title>Whole genome shotgun sequence of Microbispora amethystogenes NBRC 101907.</title>
        <authorList>
            <person name="Komaki H."/>
            <person name="Tamura T."/>
        </authorList>
    </citation>
    <scope>NUCLEOTIDE SEQUENCE [LARGE SCALE GENOMIC DNA]</scope>
    <source>
        <strain evidence="3 4">NBRC 101907</strain>
    </source>
</reference>
<dbReference type="InterPro" id="IPR032710">
    <property type="entry name" value="NTF2-like_dom_sf"/>
</dbReference>
<organism evidence="3 4">
    <name type="scientific">Microbispora amethystogenes</name>
    <dbReference type="NCBI Taxonomy" id="1427754"/>
    <lineage>
        <taxon>Bacteria</taxon>
        <taxon>Bacillati</taxon>
        <taxon>Actinomycetota</taxon>
        <taxon>Actinomycetes</taxon>
        <taxon>Streptosporangiales</taxon>
        <taxon>Streptosporangiaceae</taxon>
        <taxon>Microbispora</taxon>
    </lineage>
</organism>
<dbReference type="EMBL" id="BOOB01000018">
    <property type="protein sequence ID" value="GIH32675.1"/>
    <property type="molecule type" value="Genomic_DNA"/>
</dbReference>
<dbReference type="Gene3D" id="3.10.450.50">
    <property type="match status" value="1"/>
</dbReference>
<evidence type="ECO:0000256" key="1">
    <source>
        <dbReference type="SAM" id="MobiDB-lite"/>
    </source>
</evidence>
<feature type="region of interest" description="Disordered" evidence="1">
    <location>
        <begin position="104"/>
        <end position="132"/>
    </location>
</feature>
<sequence length="132" mass="14348">MPEAYYVVRNRSLISHDARPYRGRMATEKEMAVRRFYEALATGDMALVDQALAPDWEAVPALRSGGGPDGWKKSIDHLRSVFSGLTVVIEHIVESGDLVAVRSRRGCAPPGGGGSSTPARASPRRRTATLRT</sequence>
<feature type="compositionally biased region" description="Basic residues" evidence="1">
    <location>
        <begin position="122"/>
        <end position="132"/>
    </location>
</feature>
<name>A0ABQ4FCY3_9ACTN</name>
<keyword evidence="4" id="KW-1185">Reference proteome</keyword>
<evidence type="ECO:0000313" key="4">
    <source>
        <dbReference type="Proteomes" id="UP000651728"/>
    </source>
</evidence>
<comment type="caution">
    <text evidence="3">The sequence shown here is derived from an EMBL/GenBank/DDBJ whole genome shotgun (WGS) entry which is preliminary data.</text>
</comment>
<evidence type="ECO:0000259" key="2">
    <source>
        <dbReference type="Pfam" id="PF12680"/>
    </source>
</evidence>
<evidence type="ECO:0000313" key="3">
    <source>
        <dbReference type="EMBL" id="GIH32675.1"/>
    </source>
</evidence>
<dbReference type="Pfam" id="PF12680">
    <property type="entry name" value="SnoaL_2"/>
    <property type="match status" value="1"/>
</dbReference>